<sequence>IFRLNKVIEENQALIQENKSERDFSTLTKARYDELKLKFEQTSRALIEKDREYTVLLKDVSALKTDVKAREAEMKALTEKLEETTEALRRTEGEGEAALESLKNQLAEKDQELDRLATELSKVTKFKDQMMRMMNEI</sequence>
<dbReference type="AlphaFoldDB" id="A0A0N4VQP6"/>
<accession>A0A0N4VQP6</accession>
<keyword evidence="1" id="KW-0175">Coiled coil</keyword>
<dbReference type="WBParaSite" id="EVEC_0001335001-mRNA-1">
    <property type="protein sequence ID" value="EVEC_0001335001-mRNA-1"/>
    <property type="gene ID" value="EVEC_0001335001"/>
</dbReference>
<proteinExistence type="predicted"/>
<feature type="coiled-coil region" evidence="1">
    <location>
        <begin position="60"/>
        <end position="119"/>
    </location>
</feature>
<reference evidence="2 3" key="2">
    <citation type="submission" date="2018-10" db="EMBL/GenBank/DDBJ databases">
        <authorList>
            <consortium name="Pathogen Informatics"/>
        </authorList>
    </citation>
    <scope>NUCLEOTIDE SEQUENCE [LARGE SCALE GENOMIC DNA]</scope>
</reference>
<organism evidence="4">
    <name type="scientific">Enterobius vermicularis</name>
    <name type="common">Human pinworm</name>
    <dbReference type="NCBI Taxonomy" id="51028"/>
    <lineage>
        <taxon>Eukaryota</taxon>
        <taxon>Metazoa</taxon>
        <taxon>Ecdysozoa</taxon>
        <taxon>Nematoda</taxon>
        <taxon>Chromadorea</taxon>
        <taxon>Rhabditida</taxon>
        <taxon>Spirurina</taxon>
        <taxon>Oxyuridomorpha</taxon>
        <taxon>Oxyuroidea</taxon>
        <taxon>Oxyuridae</taxon>
        <taxon>Enterobius</taxon>
    </lineage>
</organism>
<evidence type="ECO:0000313" key="2">
    <source>
        <dbReference type="EMBL" id="VDD97741.1"/>
    </source>
</evidence>
<name>A0A0N4VQP6_ENTVE</name>
<evidence type="ECO:0000313" key="4">
    <source>
        <dbReference type="WBParaSite" id="EVEC_0001335001-mRNA-1"/>
    </source>
</evidence>
<evidence type="ECO:0000313" key="3">
    <source>
        <dbReference type="Proteomes" id="UP000274131"/>
    </source>
</evidence>
<evidence type="ECO:0000256" key="1">
    <source>
        <dbReference type="SAM" id="Coils"/>
    </source>
</evidence>
<protein>
    <submittedName>
        <fullName evidence="4">Myosin_tail_1 domain-containing protein</fullName>
    </submittedName>
</protein>
<dbReference type="OrthoDB" id="10562499at2759"/>
<reference evidence="4" key="1">
    <citation type="submission" date="2017-02" db="UniProtKB">
        <authorList>
            <consortium name="WormBaseParasite"/>
        </authorList>
    </citation>
    <scope>IDENTIFICATION</scope>
</reference>
<keyword evidence="3" id="KW-1185">Reference proteome</keyword>
<dbReference type="Proteomes" id="UP000274131">
    <property type="component" value="Unassembled WGS sequence"/>
</dbReference>
<dbReference type="EMBL" id="UXUI01014918">
    <property type="protein sequence ID" value="VDD97741.1"/>
    <property type="molecule type" value="Genomic_DNA"/>
</dbReference>
<gene>
    <name evidence="2" type="ORF">EVEC_LOCUS12492</name>
</gene>